<dbReference type="InterPro" id="IPR026960">
    <property type="entry name" value="RVT-Znf"/>
</dbReference>
<name>A0AAQ3PIU8_PASNO</name>
<dbReference type="PANTHER" id="PTHR33116:SF87">
    <property type="entry name" value="OS01G0158850 PROTEIN"/>
    <property type="match status" value="1"/>
</dbReference>
<accession>A0AAQ3PIU8</accession>
<dbReference type="AlphaFoldDB" id="A0AAQ3PIU8"/>
<dbReference type="Proteomes" id="UP001341281">
    <property type="component" value="Chromosome 01"/>
</dbReference>
<gene>
    <name evidence="2" type="ORF">U9M48_001832</name>
</gene>
<dbReference type="Pfam" id="PF13966">
    <property type="entry name" value="zf-RVT"/>
    <property type="match status" value="1"/>
</dbReference>
<organism evidence="2 3">
    <name type="scientific">Paspalum notatum var. saurae</name>
    <dbReference type="NCBI Taxonomy" id="547442"/>
    <lineage>
        <taxon>Eukaryota</taxon>
        <taxon>Viridiplantae</taxon>
        <taxon>Streptophyta</taxon>
        <taxon>Embryophyta</taxon>
        <taxon>Tracheophyta</taxon>
        <taxon>Spermatophyta</taxon>
        <taxon>Magnoliopsida</taxon>
        <taxon>Liliopsida</taxon>
        <taxon>Poales</taxon>
        <taxon>Poaceae</taxon>
        <taxon>PACMAD clade</taxon>
        <taxon>Panicoideae</taxon>
        <taxon>Andropogonodae</taxon>
        <taxon>Paspaleae</taxon>
        <taxon>Paspalinae</taxon>
        <taxon>Paspalum</taxon>
    </lineage>
</organism>
<dbReference type="EMBL" id="CP144745">
    <property type="protein sequence ID" value="WVZ50591.1"/>
    <property type="molecule type" value="Genomic_DNA"/>
</dbReference>
<evidence type="ECO:0000259" key="1">
    <source>
        <dbReference type="Pfam" id="PF13966"/>
    </source>
</evidence>
<keyword evidence="3" id="KW-1185">Reference proteome</keyword>
<sequence length="421" mass="49206">MHHRQLLNSEWREIEERFEKKLSCWKAKYLSYGGRLVLLNSVLSSLPMFMMSFFEIPKGVLKNLDKFRSRFFWQGSSNKHKYRLVKWDILCRPKDQGGLGILNLQLQNKCLLAKWLVNLLNTDGMWQKLLTNKYLHSKSLTQVKAKPYDSHFWRGLMKIKDEVLGLGSFVVKDGSKTRFWEDTWIGDRPFKVKYPSVYNIVRDPHATVAKVMATSPLQVSFRRALVDNKLIEWQNLVAQIAHVNLVDGPDTFSWNMTTSKLYTGVILTKDNLAKKNWTGSQKCSGCNNNETIDHLFLVCPYARMVWRLISYATGLTPPNSISHMFGFWLSNQSKKIGNLIWVGVAAVCWAIWRCRNDIIFHKVKYNSILQIIFRGTYWLRFWTQLQREEQTKTALSLMSRNIEAIALEFINGGWNIFYRLL</sequence>
<protein>
    <recommendedName>
        <fullName evidence="1">Reverse transcriptase zinc-binding domain-containing protein</fullName>
    </recommendedName>
</protein>
<dbReference type="PANTHER" id="PTHR33116">
    <property type="entry name" value="REVERSE TRANSCRIPTASE ZINC-BINDING DOMAIN-CONTAINING PROTEIN-RELATED-RELATED"/>
    <property type="match status" value="1"/>
</dbReference>
<evidence type="ECO:0000313" key="2">
    <source>
        <dbReference type="EMBL" id="WVZ50591.1"/>
    </source>
</evidence>
<proteinExistence type="predicted"/>
<evidence type="ECO:0000313" key="3">
    <source>
        <dbReference type="Proteomes" id="UP001341281"/>
    </source>
</evidence>
<reference evidence="2 3" key="1">
    <citation type="submission" date="2024-02" db="EMBL/GenBank/DDBJ databases">
        <title>High-quality chromosome-scale genome assembly of Pensacola bahiagrass (Paspalum notatum Flugge var. saurae).</title>
        <authorList>
            <person name="Vega J.M."/>
            <person name="Podio M."/>
            <person name="Orjuela J."/>
            <person name="Siena L.A."/>
            <person name="Pessino S.C."/>
            <person name="Combes M.C."/>
            <person name="Mariac C."/>
            <person name="Albertini E."/>
            <person name="Pupilli F."/>
            <person name="Ortiz J.P.A."/>
            <person name="Leblanc O."/>
        </authorList>
    </citation>
    <scope>NUCLEOTIDE SEQUENCE [LARGE SCALE GENOMIC DNA]</scope>
    <source>
        <strain evidence="2">R1</strain>
        <tissue evidence="2">Leaf</tissue>
    </source>
</reference>
<feature type="domain" description="Reverse transcriptase zinc-binding" evidence="1">
    <location>
        <begin position="254"/>
        <end position="306"/>
    </location>
</feature>